<proteinExistence type="inferred from homology"/>
<feature type="transmembrane region" description="Helical" evidence="10">
    <location>
        <begin position="372"/>
        <end position="397"/>
    </location>
</feature>
<dbReference type="AlphaFoldDB" id="A0A6G1GPM6"/>
<feature type="transmembrane region" description="Helical" evidence="10">
    <location>
        <begin position="331"/>
        <end position="351"/>
    </location>
</feature>
<dbReference type="Proteomes" id="UP000800041">
    <property type="component" value="Unassembled WGS sequence"/>
</dbReference>
<dbReference type="Gene3D" id="1.20.1420.30">
    <property type="entry name" value="NCX, central ion-binding region"/>
    <property type="match status" value="1"/>
</dbReference>
<evidence type="ECO:0000256" key="8">
    <source>
        <dbReference type="ARBA" id="ARBA00023065"/>
    </source>
</evidence>
<evidence type="ECO:0000256" key="6">
    <source>
        <dbReference type="ARBA" id="ARBA00022837"/>
    </source>
</evidence>
<feature type="transmembrane region" description="Helical" evidence="10">
    <location>
        <begin position="142"/>
        <end position="164"/>
    </location>
</feature>
<dbReference type="InterPro" id="IPR004713">
    <property type="entry name" value="CaH_exchang"/>
</dbReference>
<keyword evidence="8 10" id="KW-0406">Ion transport</keyword>
<dbReference type="EMBL" id="ML977181">
    <property type="protein sequence ID" value="KAF1982709.1"/>
    <property type="molecule type" value="Genomic_DNA"/>
</dbReference>
<name>A0A6G1GPM6_9PEZI</name>
<evidence type="ECO:0000256" key="2">
    <source>
        <dbReference type="ARBA" id="ARBA00008170"/>
    </source>
</evidence>
<reference evidence="13" key="1">
    <citation type="journal article" date="2020" name="Stud. Mycol.">
        <title>101 Dothideomycetes genomes: a test case for predicting lifestyles and emergence of pathogens.</title>
        <authorList>
            <person name="Haridas S."/>
            <person name="Albert R."/>
            <person name="Binder M."/>
            <person name="Bloem J."/>
            <person name="Labutti K."/>
            <person name="Salamov A."/>
            <person name="Andreopoulos B."/>
            <person name="Baker S."/>
            <person name="Barry K."/>
            <person name="Bills G."/>
            <person name="Bluhm B."/>
            <person name="Cannon C."/>
            <person name="Castanera R."/>
            <person name="Culley D."/>
            <person name="Daum C."/>
            <person name="Ezra D."/>
            <person name="Gonzalez J."/>
            <person name="Henrissat B."/>
            <person name="Kuo A."/>
            <person name="Liang C."/>
            <person name="Lipzen A."/>
            <person name="Lutzoni F."/>
            <person name="Magnuson J."/>
            <person name="Mondo S."/>
            <person name="Nolan M."/>
            <person name="Ohm R."/>
            <person name="Pangilinan J."/>
            <person name="Park H.-J."/>
            <person name="Ramirez L."/>
            <person name="Alfaro M."/>
            <person name="Sun H."/>
            <person name="Tritt A."/>
            <person name="Yoshinaga Y."/>
            <person name="Zwiers L.-H."/>
            <person name="Turgeon B."/>
            <person name="Goodwin S."/>
            <person name="Spatafora J."/>
            <person name="Crous P."/>
            <person name="Grigoriev I."/>
        </authorList>
    </citation>
    <scope>NUCLEOTIDE SEQUENCE</scope>
    <source>
        <strain evidence="13">CBS 113979</strain>
    </source>
</reference>
<evidence type="ECO:0000313" key="14">
    <source>
        <dbReference type="Proteomes" id="UP000800041"/>
    </source>
</evidence>
<dbReference type="GO" id="GO:0000329">
    <property type="term" value="C:fungal-type vacuole membrane"/>
    <property type="evidence" value="ECO:0007669"/>
    <property type="project" value="TreeGrafter"/>
</dbReference>
<feature type="transmembrane region" description="Helical" evidence="10">
    <location>
        <begin position="209"/>
        <end position="231"/>
    </location>
</feature>
<evidence type="ECO:0000256" key="5">
    <source>
        <dbReference type="ARBA" id="ARBA00022692"/>
    </source>
</evidence>
<feature type="domain" description="Sodium/calcium exchanger membrane region" evidence="12">
    <location>
        <begin position="109"/>
        <end position="272"/>
    </location>
</feature>
<gene>
    <name evidence="13" type="ORF">K402DRAFT_424285</name>
</gene>
<keyword evidence="9 10" id="KW-0472">Membrane</keyword>
<dbReference type="GO" id="GO:0006874">
    <property type="term" value="P:intracellular calcium ion homeostasis"/>
    <property type="evidence" value="ECO:0007669"/>
    <property type="project" value="TreeGrafter"/>
</dbReference>
<dbReference type="GO" id="GO:0012505">
    <property type="term" value="C:endomembrane system"/>
    <property type="evidence" value="ECO:0007669"/>
    <property type="project" value="UniProtKB-SubCell"/>
</dbReference>
<feature type="transmembrane region" description="Helical" evidence="10">
    <location>
        <begin position="251"/>
        <end position="270"/>
    </location>
</feature>
<evidence type="ECO:0000256" key="3">
    <source>
        <dbReference type="ARBA" id="ARBA00022448"/>
    </source>
</evidence>
<evidence type="ECO:0000256" key="9">
    <source>
        <dbReference type="ARBA" id="ARBA00023136"/>
    </source>
</evidence>
<comment type="similarity">
    <text evidence="2 10">Belongs to the Ca(2+):cation antiporter (CaCA) (TC 2.A.19) family.</text>
</comment>
<evidence type="ECO:0000256" key="1">
    <source>
        <dbReference type="ARBA" id="ARBA00004127"/>
    </source>
</evidence>
<evidence type="ECO:0000256" key="7">
    <source>
        <dbReference type="ARBA" id="ARBA00022989"/>
    </source>
</evidence>
<accession>A0A6G1GPM6</accession>
<keyword evidence="7 10" id="KW-1133">Transmembrane helix</keyword>
<evidence type="ECO:0000256" key="4">
    <source>
        <dbReference type="ARBA" id="ARBA00022568"/>
    </source>
</evidence>
<keyword evidence="10" id="KW-0050">Antiport</keyword>
<dbReference type="OrthoDB" id="1699231at2759"/>
<feature type="compositionally biased region" description="Basic residues" evidence="11">
    <location>
        <begin position="37"/>
        <end position="46"/>
    </location>
</feature>
<dbReference type="PANTHER" id="PTHR31503">
    <property type="entry name" value="VACUOLAR CALCIUM ION TRANSPORTER"/>
    <property type="match status" value="1"/>
</dbReference>
<feature type="transmembrane region" description="Helical" evidence="10">
    <location>
        <begin position="409"/>
        <end position="426"/>
    </location>
</feature>
<dbReference type="InterPro" id="IPR004837">
    <property type="entry name" value="NaCa_Exmemb"/>
</dbReference>
<keyword evidence="6 10" id="KW-0106">Calcium</keyword>
<protein>
    <recommendedName>
        <fullName evidence="10">Vacuolar calcium ion transporter</fullName>
    </recommendedName>
</protein>
<dbReference type="PANTHER" id="PTHR31503:SF14">
    <property type="entry name" value="VACUOLAR CALCIUM ION TRANSPORTER"/>
    <property type="match status" value="1"/>
</dbReference>
<dbReference type="InterPro" id="IPR044880">
    <property type="entry name" value="NCX_ion-bd_dom_sf"/>
</dbReference>
<dbReference type="Pfam" id="PF01699">
    <property type="entry name" value="Na_Ca_ex"/>
    <property type="match status" value="2"/>
</dbReference>
<feature type="transmembrane region" description="Helical" evidence="10">
    <location>
        <begin position="302"/>
        <end position="325"/>
    </location>
</feature>
<feature type="region of interest" description="Disordered" evidence="11">
    <location>
        <begin position="462"/>
        <end position="484"/>
    </location>
</feature>
<feature type="region of interest" description="Disordered" evidence="11">
    <location>
        <begin position="1"/>
        <end position="53"/>
    </location>
</feature>
<feature type="transmembrane region" description="Helical" evidence="10">
    <location>
        <begin position="110"/>
        <end position="130"/>
    </location>
</feature>
<keyword evidence="4 10" id="KW-0109">Calcium transport</keyword>
<comment type="subcellular location">
    <subcellularLocation>
        <location evidence="1">Endomembrane system</location>
        <topology evidence="1">Multi-pass membrane protein</topology>
    </subcellularLocation>
    <subcellularLocation>
        <location evidence="10">Vacuole membrane</location>
    </subcellularLocation>
</comment>
<feature type="transmembrane region" description="Helical" evidence="10">
    <location>
        <begin position="176"/>
        <end position="197"/>
    </location>
</feature>
<dbReference type="InterPro" id="IPR004798">
    <property type="entry name" value="CAX-like"/>
</dbReference>
<dbReference type="GO" id="GO:0015369">
    <property type="term" value="F:calcium:proton antiporter activity"/>
    <property type="evidence" value="ECO:0007669"/>
    <property type="project" value="UniProtKB-UniRule"/>
</dbReference>
<keyword evidence="5 10" id="KW-0812">Transmembrane</keyword>
<organism evidence="13 14">
    <name type="scientific">Aulographum hederae CBS 113979</name>
    <dbReference type="NCBI Taxonomy" id="1176131"/>
    <lineage>
        <taxon>Eukaryota</taxon>
        <taxon>Fungi</taxon>
        <taxon>Dikarya</taxon>
        <taxon>Ascomycota</taxon>
        <taxon>Pezizomycotina</taxon>
        <taxon>Dothideomycetes</taxon>
        <taxon>Pleosporomycetidae</taxon>
        <taxon>Aulographales</taxon>
        <taxon>Aulographaceae</taxon>
    </lineage>
</organism>
<feature type="domain" description="Sodium/calcium exchanger membrane region" evidence="12">
    <location>
        <begin position="307"/>
        <end position="450"/>
    </location>
</feature>
<comment type="function">
    <text evidence="10">Has a role in promoting intracellular calcium ion sequestration via the exchange of calcium ions for hydrogen ions across the vacuolar membrane. Involved also in manganese ion homeostasis via its uptake into the vacuole.</text>
</comment>
<feature type="transmembrane region" description="Helical" evidence="10">
    <location>
        <begin position="84"/>
        <end position="104"/>
    </location>
</feature>
<keyword evidence="3 10" id="KW-0813">Transport</keyword>
<evidence type="ECO:0000256" key="10">
    <source>
        <dbReference type="RuleBase" id="RU365028"/>
    </source>
</evidence>
<feature type="compositionally biased region" description="Pro residues" evidence="11">
    <location>
        <begin position="1"/>
        <end position="10"/>
    </location>
</feature>
<evidence type="ECO:0000256" key="11">
    <source>
        <dbReference type="SAM" id="MobiDB-lite"/>
    </source>
</evidence>
<evidence type="ECO:0000313" key="13">
    <source>
        <dbReference type="EMBL" id="KAF1982709.1"/>
    </source>
</evidence>
<feature type="transmembrane region" description="Helical" evidence="10">
    <location>
        <begin position="433"/>
        <end position="453"/>
    </location>
</feature>
<keyword evidence="14" id="KW-1185">Reference proteome</keyword>
<evidence type="ECO:0000259" key="12">
    <source>
        <dbReference type="Pfam" id="PF01699"/>
    </source>
</evidence>
<keyword evidence="10" id="KW-0926">Vacuole</keyword>
<sequence length="507" mass="55533">MTTRPKPPPTSRHRIPSSARPSAEYALEPKHEVPSTPRRKNRRLPFHRHEGQHTPGIAIEGESYRSGIHPLKFLKICLRSSSTISMIVNVLWPFVPVAITLHFARPDWHLWIFITNYVAMVPSANLLGFCGQELARKLPKTFGVILEVFLGSLVELVLFIVLLFTEGANGVQIIKAAILGSLLANLLLCLGGCFFAGGLKRDEQTFHEAVSEVGSGLMLVAGMGLIVPSIFAQALASYPQSQIELDHEVVLISRGTSIMLLAAFFCYVWFQMRTHHGLYEDIFEHDEHRDEDRHKDLRKEKLTLTEAIIGILIALTCVALIAVFLVQQIHYIVIEHGVSDAFVGLILVPLVEKAAEHLTAIDEAYDNQMNFALSHVLGASIQTALFNTPLIVLIGWHHKPAPMDLNFEIFDAAVLILAIIVVGNFLRDGKSNYLEGLLCIIVYVIIALSAFFYPNPIEEAGEGTASGSEGGGEGGHEATSAETGAHAEATAEAVKMLVRGVAHALTA</sequence>
<dbReference type="NCBIfam" id="TIGR00378">
    <property type="entry name" value="cax"/>
    <property type="match status" value="1"/>
</dbReference>